<dbReference type="GO" id="GO:0045324">
    <property type="term" value="P:late endosome to vacuole transport"/>
    <property type="evidence" value="ECO:0007669"/>
    <property type="project" value="TreeGrafter"/>
</dbReference>
<dbReference type="GO" id="GO:0006869">
    <property type="term" value="P:lipid transport"/>
    <property type="evidence" value="ECO:0007669"/>
    <property type="project" value="UniProtKB-KW"/>
</dbReference>
<dbReference type="InterPro" id="IPR026854">
    <property type="entry name" value="VPS13_N"/>
</dbReference>
<dbReference type="InterPro" id="IPR009543">
    <property type="entry name" value="VPS13_VAB"/>
</dbReference>
<name>A0AAD5UL16_9FUNG</name>
<dbReference type="GO" id="GO:0007005">
    <property type="term" value="P:mitochondrion organization"/>
    <property type="evidence" value="ECO:0007669"/>
    <property type="project" value="TreeGrafter"/>
</dbReference>
<dbReference type="GO" id="GO:0045053">
    <property type="term" value="P:protein retention in Golgi apparatus"/>
    <property type="evidence" value="ECO:0007669"/>
    <property type="project" value="TreeGrafter"/>
</dbReference>
<evidence type="ECO:0000313" key="8">
    <source>
        <dbReference type="Proteomes" id="UP001210925"/>
    </source>
</evidence>
<evidence type="ECO:0000259" key="6">
    <source>
        <dbReference type="Pfam" id="PF25037"/>
    </source>
</evidence>
<dbReference type="EMBL" id="JADGKB010000019">
    <property type="protein sequence ID" value="KAJ3259281.1"/>
    <property type="molecule type" value="Genomic_DNA"/>
</dbReference>
<evidence type="ECO:0000256" key="2">
    <source>
        <dbReference type="ARBA" id="ARBA00022448"/>
    </source>
</evidence>
<evidence type="ECO:0000256" key="3">
    <source>
        <dbReference type="ARBA" id="ARBA00023055"/>
    </source>
</evidence>
<dbReference type="PANTHER" id="PTHR16166:SF93">
    <property type="entry name" value="INTERMEMBRANE LIPID TRANSFER PROTEIN VPS13"/>
    <property type="match status" value="1"/>
</dbReference>
<evidence type="ECO:0008006" key="9">
    <source>
        <dbReference type="Google" id="ProtNLM"/>
    </source>
</evidence>
<keyword evidence="8" id="KW-1185">Reference proteome</keyword>
<proteinExistence type="inferred from homology"/>
<evidence type="ECO:0000313" key="7">
    <source>
        <dbReference type="EMBL" id="KAJ3259281.1"/>
    </source>
</evidence>
<accession>A0AAD5UL16</accession>
<dbReference type="Pfam" id="PF25037">
    <property type="entry name" value="VPS13_C"/>
    <property type="match status" value="1"/>
</dbReference>
<dbReference type="InterPro" id="IPR026847">
    <property type="entry name" value="VPS13"/>
</dbReference>
<dbReference type="Pfam" id="PF12624">
    <property type="entry name" value="VPS13_N"/>
    <property type="match status" value="1"/>
</dbReference>
<dbReference type="Proteomes" id="UP001210925">
    <property type="component" value="Unassembled WGS sequence"/>
</dbReference>
<comment type="similarity">
    <text evidence="1">Belongs to the VPS13 family.</text>
</comment>
<feature type="domain" description="Chorein N-terminal" evidence="4">
    <location>
        <begin position="79"/>
        <end position="817"/>
    </location>
</feature>
<dbReference type="Pfam" id="PF25036">
    <property type="entry name" value="VPS13_VAB"/>
    <property type="match status" value="1"/>
</dbReference>
<feature type="domain" description="Intermembrane lipid transfer protein VPS13-like C-terminal" evidence="6">
    <location>
        <begin position="2767"/>
        <end position="2870"/>
    </location>
</feature>
<dbReference type="PANTHER" id="PTHR16166">
    <property type="entry name" value="VACUOLAR PROTEIN SORTING-ASSOCIATED PROTEIN VPS13"/>
    <property type="match status" value="1"/>
</dbReference>
<comment type="caution">
    <text evidence="7">The sequence shown here is derived from an EMBL/GenBank/DDBJ whole genome shotgun (WGS) entry which is preliminary data.</text>
</comment>
<protein>
    <recommendedName>
        <fullName evidence="9">Vacuolar protein sorting-associated protein</fullName>
    </recommendedName>
</protein>
<dbReference type="GO" id="GO:0006623">
    <property type="term" value="P:protein targeting to vacuole"/>
    <property type="evidence" value="ECO:0007669"/>
    <property type="project" value="TreeGrafter"/>
</dbReference>
<evidence type="ECO:0000259" key="5">
    <source>
        <dbReference type="Pfam" id="PF25036"/>
    </source>
</evidence>
<dbReference type="InterPro" id="IPR056748">
    <property type="entry name" value="VPS13-like_C"/>
</dbReference>
<feature type="domain" description="Vacuolar protein sorting-associated protein 13 VPS13 adaptor binding" evidence="5">
    <location>
        <begin position="1685"/>
        <end position="2240"/>
    </location>
</feature>
<organism evidence="7 8">
    <name type="scientific">Boothiomyces macroporosus</name>
    <dbReference type="NCBI Taxonomy" id="261099"/>
    <lineage>
        <taxon>Eukaryota</taxon>
        <taxon>Fungi</taxon>
        <taxon>Fungi incertae sedis</taxon>
        <taxon>Chytridiomycota</taxon>
        <taxon>Chytridiomycota incertae sedis</taxon>
        <taxon>Chytridiomycetes</taxon>
        <taxon>Rhizophydiales</taxon>
        <taxon>Terramycetaceae</taxon>
        <taxon>Boothiomyces</taxon>
    </lineage>
</organism>
<gene>
    <name evidence="7" type="ORF">HK103_002479</name>
</gene>
<sequence>MEALAASIVNRVNFISSQVLGDYIANLETNQLKIAVWEGNAPNNRRPCCPEKLEIESKYIFAMEDSLGSGLRNSNPRIDIEYDPEEEELAKQEAKQQKLLQAEEAVSKPEENTGYFSQISSTMVDNIQVSIKNIHIRYEDSTSLPGKPFGVGMTLQELSAVSTDKDWNIDSNTVNTGVIYKLLKLGHFGLYCITVSESFRKGDDKEILKKFAETIECNAKVDSNKQYILDPVSGIGKLIWTKKFDITKPTFDLNVDFDDLAFNLDDHQYATFMAIFGTMNRQARSYPYRKFRPPKAITPKLDPKVWFQYAGKCILNDIHQKKHQWSWEYFKKRRDERMQYIKLYTALRNGSIEEEQIEELNQLELHLSFDDIRFYRHVTISKLKKSAQAAKVQEKTKTPQPTGWYGWLTGASAEKNEAQEWNNQLQKLYETFDFDEPTNSDDLPKNAIQFKTTSKLGSGSFNLRKFTSKGIKNLLFSRFENLRLEYLSYPKSRVLGIRMEHFIVAEHSEEPNIFSTLIEAKHDNSGENADFFVMNLENSPLDERADNAVSIKMLPLKVVVIPRILSMIFDFFKPPKEDQDSLYQLQAAAQDAFQGVTSQTRAGLMFAIEEHKTLDLSIEADAPIFILPSDAKIGGAPVIILDAGHLAVKSNIISQQTKNNAEELLNKSLLELVDDIYDKFSVNLSAVKIMMANINEANTKDMVFANEDYFLENLDLSLIFKMCILQNSPEYTKFKLLATLPKLKLNISESKMAVLKKVSKLLTKTFIDTSETPSTPVSPIITELESPETLADAPIISRQSSAQSIAQNQVLFELKCDFKNASILLHEKVRKDGEFPGIALFEVRDINVFATIKAKETKLSASLGTFLVQDQSVGRVVSFQDLISPNYQQDEENESQKLMTFEFKAWNSSQEGSNSEIDITLNPIKFILARECVLHIYQFLVSLSDPITQTDVIESFNTQSLPRPDKSAQVKSSNKISVKITSFSLILAENSKSVGSCNFEDFEITLSSKEEFIMLAGTVGKLYLHEETGSKRCMLQIEEDKAIDFTFETLNINNTKYPGYNSALKLKAASWRFVYDQFFLGSITNYFGRFQEMKSLMDGARHAAEEQSVQIQKQAGKFYFDINIKTPIIEVPNGSGQFVDSLVFYLGEIAAESSANSNIDPSSAFVVKDRTVVNLKSVKLESLVYKEKVKQTLNMIEDINMVIQLDSLREIPGQPQSQISIFLSDVILKITNHQYRLFVELLKLISQSPQQGQQGHDEDPKPQKSSHVDYVVSFPSISLEVFDCPTKFEEPQKYSLARIIGTTVSAKVKMNGPTDLELRFTALSVIDTRSYNVSLFRDIMTPIAEMEDQFVLKYHMEPNLVEYSLMIDQPKVTFEVDHILAIKNFAVAAWYHELDRKVTPLPNAVADAQVQESVIRGRVSFIEPEFIIIKDPNDAATDAVIWIADHFVVTQDTIYTVSFQNIGMFFCVMNQRKDTQIRFLDDCNLTYIMDDRLRPDGVYNYRVSLETTKLLIRLSYQDAMLLSYLVNRVRTSSAGPANPEMVTQPVQTPMPENLSQNPQYNLGLSAYAKYFNIKNSHWEPMIESFQFSVDGRKDEENGQSQLLLLCRKKLELNVSHILVETALNMYKAILEKANKPQGQRRESRSPYIIKNLTGYPIIVWTDGRKGDTQLMKIAYGDSIDWRFDDWRTMREQTLPDSNKIAVQIEGPSWETIKGISVDTESTSSYVMRPAIAGVLHRLVVKITLKDKVKEVTLQSTKVVENDTNIDMEIACIKNGAPKPQSGVLLKPGDFYPIPIESSHYDSVFVRPAGFGYSWCTQGIYWKDIKNSKKKSSVYIINCPAYENNTPTFKFQLNCSFHGKDQEYPMFTMKLMPPFILENLLPYDFKYSIIDRDQKQQHVGVLKKGTKEYLHTLDPMHLLALNIAISEAGLHQKEPIIITSTDLEYRDETLILKGSNDLQINLGVQYFDGNTHGRTVSIYSPYLILNKTGLDLIFRTKSFLGPAGKHHTCPGKAGDNQNILPMMYSYTSFEPLRSRSQIRIADTEWSRDLSFEAVGSSYEITLGNQSHTKDVVLGVDIQEGLGKFYMSKVVTFTPRFILRNNTGGDLIFGQPPDPKPITLKAGETMSLMHFKHLANLTEHLCVKLPIMLSTWSNPFKLTEVGSIYLKVGRIGSLTSDLIRVDTSLEKATLFISFWKEEGKWPFRIDNYTNVDVNYFQSGLEQTYTVVPGEEQWYAWDYPSAENKSLTIDINGRQRPIELTQLGSLLPFKYPIEGKGHRKGIISIDLVAEGPTIVVKLTPYDEKSSLYRDEKDRMSISSTGSSTTLENFQRKDDFSRILSSYKVRIEGIGISFISKDMREILYLTAKTLDVQMVDTITEFISTIKLKWFQVDNQIGGSANPIFVYPTVLKQKNTTEKDADRPVFFATVSHSKDTSHGVDYYQWLTVLLQELSVDLDEGLLNEILDFTKYSSNEIINYTEPCDTSAAITFPKSAEGGDRLYFESFLLQPVQVNLSFSMSEQKKHKEGRSRGTGMINLVYDIFTMTLGNIHDAPIRLHALELQHPIFSKAKFMELITLFYSREIYSQIHSFVGSADFLGNPVGLFNNVASGVKDMFYEPLQGFEITKPEEFGIEVAKGATSLVKKTVFGLSDTFSKFTGSIGKGLSVMTMDQKFQEKRRIAGRNRPKHVGQGMASGAASFVRGVGSGVTGLVSQPFQGAKEAGVEGFFMGVGKGLLGVVAKPLTGVVDMVTNVSEGIKNTTTVFDDEIERQRLPRYIGKDGILRPFSMREALGQNWLREVEGGKYFNESYLCHLEMRMEDLVCIITENYVLLVHTNKGRTEFVVPFEDIRKIEPGICEIQLAPKYGTRRWVIPCPSQESCEWLRKNIETALSDYITKTKPFD</sequence>
<evidence type="ECO:0000256" key="1">
    <source>
        <dbReference type="ARBA" id="ARBA00006545"/>
    </source>
</evidence>
<evidence type="ECO:0000259" key="4">
    <source>
        <dbReference type="Pfam" id="PF12624"/>
    </source>
</evidence>
<keyword evidence="3" id="KW-0445">Lipid transport</keyword>
<keyword evidence="2" id="KW-0813">Transport</keyword>
<reference evidence="7" key="1">
    <citation type="submission" date="2020-05" db="EMBL/GenBank/DDBJ databases">
        <title>Phylogenomic resolution of chytrid fungi.</title>
        <authorList>
            <person name="Stajich J.E."/>
            <person name="Amses K."/>
            <person name="Simmons R."/>
            <person name="Seto K."/>
            <person name="Myers J."/>
            <person name="Bonds A."/>
            <person name="Quandt C.A."/>
            <person name="Barry K."/>
            <person name="Liu P."/>
            <person name="Grigoriev I."/>
            <person name="Longcore J.E."/>
            <person name="James T.Y."/>
        </authorList>
    </citation>
    <scope>NUCLEOTIDE SEQUENCE</scope>
    <source>
        <strain evidence="7">PLAUS21</strain>
    </source>
</reference>